<dbReference type="EMBL" id="CAJVPL010003929">
    <property type="protein sequence ID" value="CAG8640745.1"/>
    <property type="molecule type" value="Genomic_DNA"/>
</dbReference>
<reference evidence="6" key="1">
    <citation type="submission" date="2021-06" db="EMBL/GenBank/DDBJ databases">
        <authorList>
            <person name="Kallberg Y."/>
            <person name="Tangrot J."/>
            <person name="Rosling A."/>
        </authorList>
    </citation>
    <scope>NUCLEOTIDE SEQUENCE</scope>
    <source>
        <strain evidence="6">MT106</strain>
    </source>
</reference>
<keyword evidence="2 5" id="KW-0560">Oxidoreductase</keyword>
<evidence type="ECO:0000256" key="2">
    <source>
        <dbReference type="ARBA" id="ARBA00023002"/>
    </source>
</evidence>
<dbReference type="Proteomes" id="UP000789831">
    <property type="component" value="Unassembled WGS sequence"/>
</dbReference>
<dbReference type="InterPro" id="IPR050364">
    <property type="entry name" value="Cytochrome_P450_fung"/>
</dbReference>
<dbReference type="PANTHER" id="PTHR46300">
    <property type="entry name" value="P450, PUTATIVE (EUROFUNG)-RELATED-RELATED"/>
    <property type="match status" value="1"/>
</dbReference>
<comment type="similarity">
    <text evidence="5">Belongs to the cytochrome P450 family.</text>
</comment>
<evidence type="ECO:0000256" key="1">
    <source>
        <dbReference type="ARBA" id="ARBA00022723"/>
    </source>
</evidence>
<dbReference type="GO" id="GO:0016705">
    <property type="term" value="F:oxidoreductase activity, acting on paired donors, with incorporation or reduction of molecular oxygen"/>
    <property type="evidence" value="ECO:0007669"/>
    <property type="project" value="InterPro"/>
</dbReference>
<dbReference type="Gene3D" id="3.30.930.10">
    <property type="entry name" value="Bira Bifunctional Protein, Domain 2"/>
    <property type="match status" value="1"/>
</dbReference>
<keyword evidence="3 4" id="KW-0408">Iron</keyword>
<evidence type="ECO:0000313" key="6">
    <source>
        <dbReference type="EMBL" id="CAG8640745.1"/>
    </source>
</evidence>
<dbReference type="PANTHER" id="PTHR46300:SF11">
    <property type="entry name" value="OXIDOREDUCTASE, PUTATIVE-RELATED"/>
    <property type="match status" value="1"/>
</dbReference>
<name>A0A9N9DMN3_9GLOM</name>
<feature type="non-terminal residue" evidence="6">
    <location>
        <position position="555"/>
    </location>
</feature>
<dbReference type="GO" id="GO:0020037">
    <property type="term" value="F:heme binding"/>
    <property type="evidence" value="ECO:0007669"/>
    <property type="project" value="InterPro"/>
</dbReference>
<keyword evidence="1 4" id="KW-0479">Metal-binding</keyword>
<evidence type="ECO:0000256" key="4">
    <source>
        <dbReference type="PIRSR" id="PIRSR602401-1"/>
    </source>
</evidence>
<dbReference type="GO" id="GO:0004497">
    <property type="term" value="F:monooxygenase activity"/>
    <property type="evidence" value="ECO:0007669"/>
    <property type="project" value="UniProtKB-KW"/>
</dbReference>
<keyword evidence="5" id="KW-0503">Monooxygenase</keyword>
<feature type="binding site" description="axial binding residue" evidence="4">
    <location>
        <position position="426"/>
    </location>
    <ligand>
        <name>heme</name>
        <dbReference type="ChEBI" id="CHEBI:30413"/>
    </ligand>
    <ligandPart>
        <name>Fe</name>
        <dbReference type="ChEBI" id="CHEBI:18248"/>
    </ligandPart>
</feature>
<sequence>KSSTQKNCLNGLMPLPEPPGKMPLIGHALLTGHGLHQRCLEWQKTLGDIFMLRVGKSSIVILNNQKYVGDLFLKRGLKYSSRSQSFLFWEVFGRKKDYIAAPYHEWFKHMMPLVHGVFSQQKIEEYMDFIYECRDELLKILAEESQSQTDGFFPRDQLHYTTLNVILNVVFGTKTKGMADPLYRTILKLIRTSFEYTGTKARLFDVFPIFRTILKNRWLHKSAKDSANEWESVMGSLLEDVKINRGEEMRSSCFAKDLLKKVDEGVITEMELIHLAMDLLIAGTETTASTMASLIAAVVNDVEIQTRAHDELDRIVGNSRPTYNDLASLPYIRAIVKEVLRWAPPLVMGVPHFIEEGDEYMGYHIPKNSLVAMNMYALNWNPARFPNPSKFDPDRYLGVKESAVALAQGNVENRDQFAFGAGRRLCLGIQLELFAASILWAFKIERPLAKPEPIDLKSFVSFGIAQWIKPYNLNDFRHFQSTRQNFDFSLTMLGETKPTVITTSAHQLQILSAGENKFLVSADVYRKMNHYSVLHQVEGVQVFDIAEAKEQVSRE</sequence>
<evidence type="ECO:0000256" key="5">
    <source>
        <dbReference type="RuleBase" id="RU000461"/>
    </source>
</evidence>
<dbReference type="PROSITE" id="PS00086">
    <property type="entry name" value="CYTOCHROME_P450"/>
    <property type="match status" value="1"/>
</dbReference>
<protein>
    <submittedName>
        <fullName evidence="6">4640_t:CDS:1</fullName>
    </submittedName>
</protein>
<feature type="non-terminal residue" evidence="6">
    <location>
        <position position="1"/>
    </location>
</feature>
<proteinExistence type="inferred from homology"/>
<comment type="cofactor">
    <cofactor evidence="4">
        <name>heme</name>
        <dbReference type="ChEBI" id="CHEBI:30413"/>
    </cofactor>
</comment>
<dbReference type="InterPro" id="IPR036396">
    <property type="entry name" value="Cyt_P450_sf"/>
</dbReference>
<dbReference type="OrthoDB" id="2214136at2759"/>
<dbReference type="InterPro" id="IPR045864">
    <property type="entry name" value="aa-tRNA-synth_II/BPL/LPL"/>
</dbReference>
<evidence type="ECO:0000256" key="3">
    <source>
        <dbReference type="ARBA" id="ARBA00023004"/>
    </source>
</evidence>
<keyword evidence="4 5" id="KW-0349">Heme</keyword>
<dbReference type="InterPro" id="IPR017972">
    <property type="entry name" value="Cyt_P450_CS"/>
</dbReference>
<dbReference type="InterPro" id="IPR002401">
    <property type="entry name" value="Cyt_P450_E_grp-I"/>
</dbReference>
<evidence type="ECO:0000313" key="7">
    <source>
        <dbReference type="Proteomes" id="UP000789831"/>
    </source>
</evidence>
<dbReference type="GO" id="GO:0005506">
    <property type="term" value="F:iron ion binding"/>
    <property type="evidence" value="ECO:0007669"/>
    <property type="project" value="InterPro"/>
</dbReference>
<dbReference type="SUPFAM" id="SSF48264">
    <property type="entry name" value="Cytochrome P450"/>
    <property type="match status" value="1"/>
</dbReference>
<dbReference type="Pfam" id="PF00067">
    <property type="entry name" value="p450"/>
    <property type="match status" value="1"/>
</dbReference>
<organism evidence="6 7">
    <name type="scientific">Ambispora gerdemannii</name>
    <dbReference type="NCBI Taxonomy" id="144530"/>
    <lineage>
        <taxon>Eukaryota</taxon>
        <taxon>Fungi</taxon>
        <taxon>Fungi incertae sedis</taxon>
        <taxon>Mucoromycota</taxon>
        <taxon>Glomeromycotina</taxon>
        <taxon>Glomeromycetes</taxon>
        <taxon>Archaeosporales</taxon>
        <taxon>Ambisporaceae</taxon>
        <taxon>Ambispora</taxon>
    </lineage>
</organism>
<dbReference type="PRINTS" id="PR00385">
    <property type="entry name" value="P450"/>
</dbReference>
<accession>A0A9N9DMN3</accession>
<comment type="caution">
    <text evidence="6">The sequence shown here is derived from an EMBL/GenBank/DDBJ whole genome shotgun (WGS) entry which is preliminary data.</text>
</comment>
<gene>
    <name evidence="6" type="ORF">AGERDE_LOCUS10967</name>
</gene>
<dbReference type="PRINTS" id="PR00463">
    <property type="entry name" value="EP450I"/>
</dbReference>
<dbReference type="AlphaFoldDB" id="A0A9N9DMN3"/>
<dbReference type="Gene3D" id="1.10.630.10">
    <property type="entry name" value="Cytochrome P450"/>
    <property type="match status" value="1"/>
</dbReference>
<keyword evidence="7" id="KW-1185">Reference proteome</keyword>
<dbReference type="InterPro" id="IPR001128">
    <property type="entry name" value="Cyt_P450"/>
</dbReference>